<proteinExistence type="inferred from homology"/>
<evidence type="ECO:0000256" key="3">
    <source>
        <dbReference type="ARBA" id="ARBA00022946"/>
    </source>
</evidence>
<dbReference type="EMBL" id="JAJFAZ020000002">
    <property type="protein sequence ID" value="KAI5342243.1"/>
    <property type="molecule type" value="Genomic_DNA"/>
</dbReference>
<comment type="similarity">
    <text evidence="1">Belongs to the mTERF family.</text>
</comment>
<gene>
    <name evidence="4" type="ORF">L3X38_010118</name>
</gene>
<organism evidence="4 5">
    <name type="scientific">Prunus dulcis</name>
    <name type="common">Almond</name>
    <name type="synonym">Amygdalus dulcis</name>
    <dbReference type="NCBI Taxonomy" id="3755"/>
    <lineage>
        <taxon>Eukaryota</taxon>
        <taxon>Viridiplantae</taxon>
        <taxon>Streptophyta</taxon>
        <taxon>Embryophyta</taxon>
        <taxon>Tracheophyta</taxon>
        <taxon>Spermatophyta</taxon>
        <taxon>Magnoliopsida</taxon>
        <taxon>eudicotyledons</taxon>
        <taxon>Gunneridae</taxon>
        <taxon>Pentapetalae</taxon>
        <taxon>rosids</taxon>
        <taxon>fabids</taxon>
        <taxon>Rosales</taxon>
        <taxon>Rosaceae</taxon>
        <taxon>Amygdaloideae</taxon>
        <taxon>Amygdaleae</taxon>
        <taxon>Prunus</taxon>
    </lineage>
</organism>
<evidence type="ECO:0000256" key="2">
    <source>
        <dbReference type="ARBA" id="ARBA00022472"/>
    </source>
</evidence>
<dbReference type="InterPro" id="IPR038538">
    <property type="entry name" value="MTERF_sf"/>
</dbReference>
<dbReference type="FunFam" id="1.25.70.10:FF:000001">
    <property type="entry name" value="Mitochondrial transcription termination factor-like"/>
    <property type="match status" value="1"/>
</dbReference>
<keyword evidence="2" id="KW-0804">Transcription</keyword>
<evidence type="ECO:0000313" key="5">
    <source>
        <dbReference type="Proteomes" id="UP001054821"/>
    </source>
</evidence>
<dbReference type="Pfam" id="PF02536">
    <property type="entry name" value="mTERF"/>
    <property type="match status" value="2"/>
</dbReference>
<protein>
    <recommendedName>
        <fullName evidence="6">Mitochondrial transcription termination factor family protein</fullName>
    </recommendedName>
</protein>
<comment type="caution">
    <text evidence="4">The sequence shown here is derived from an EMBL/GenBank/DDBJ whole genome shotgun (WGS) entry which is preliminary data.</text>
</comment>
<name>A0AAD4WEY7_PRUDU</name>
<evidence type="ECO:0008006" key="6">
    <source>
        <dbReference type="Google" id="ProtNLM"/>
    </source>
</evidence>
<dbReference type="PANTHER" id="PTHR13068">
    <property type="entry name" value="CGI-12 PROTEIN-RELATED"/>
    <property type="match status" value="1"/>
</dbReference>
<dbReference type="GO" id="GO:0006353">
    <property type="term" value="P:DNA-templated transcription termination"/>
    <property type="evidence" value="ECO:0007669"/>
    <property type="project" value="UniProtKB-KW"/>
</dbReference>
<keyword evidence="2" id="KW-0805">Transcription regulation</keyword>
<keyword evidence="2" id="KW-0806">Transcription termination</keyword>
<dbReference type="SMART" id="SM00733">
    <property type="entry name" value="Mterf"/>
    <property type="match status" value="6"/>
</dbReference>
<evidence type="ECO:0000256" key="1">
    <source>
        <dbReference type="ARBA" id="ARBA00007692"/>
    </source>
</evidence>
<dbReference type="InterPro" id="IPR003690">
    <property type="entry name" value="MTERF"/>
</dbReference>
<accession>A0AAD4WEY7</accession>
<keyword evidence="3" id="KW-0809">Transit peptide</keyword>
<reference evidence="4 5" key="1">
    <citation type="journal article" date="2022" name="G3 (Bethesda)">
        <title>Whole-genome sequence and methylome profiling of the almond [Prunus dulcis (Mill.) D.A. Webb] cultivar 'Nonpareil'.</title>
        <authorList>
            <person name="D'Amico-Willman K.M."/>
            <person name="Ouma W.Z."/>
            <person name="Meulia T."/>
            <person name="Sideli G.M."/>
            <person name="Gradziel T.M."/>
            <person name="Fresnedo-Ramirez J."/>
        </authorList>
    </citation>
    <scope>NUCLEOTIDE SEQUENCE [LARGE SCALE GENOMIC DNA]</scope>
    <source>
        <strain evidence="4">Clone GOH B32 T37-40</strain>
    </source>
</reference>
<evidence type="ECO:0000313" key="4">
    <source>
        <dbReference type="EMBL" id="KAI5342243.1"/>
    </source>
</evidence>
<dbReference type="Proteomes" id="UP001054821">
    <property type="component" value="Chromosome 2"/>
</dbReference>
<dbReference type="AlphaFoldDB" id="A0AAD4WEY7"/>
<dbReference type="PANTHER" id="PTHR13068:SF133">
    <property type="entry name" value="MITOCHONDRIAL TRANSCRIPTION TERMINATION FACTOR FAMILY PROTEIN"/>
    <property type="match status" value="1"/>
</dbReference>
<keyword evidence="5" id="KW-1185">Reference proteome</keyword>
<dbReference type="GO" id="GO:0003676">
    <property type="term" value="F:nucleic acid binding"/>
    <property type="evidence" value="ECO:0007669"/>
    <property type="project" value="InterPro"/>
</dbReference>
<dbReference type="Gene3D" id="1.25.70.10">
    <property type="entry name" value="Transcription termination factor 3, mitochondrial"/>
    <property type="match status" value="2"/>
</dbReference>
<sequence length="396" mass="44432">MIQLCNLKTFRLVHSIFSCTFASKTNRVLVGDPKPSHFSLQSQLLCRHITSEISENQHNFTVTYLINTCALSPEGAISASKWVELKSPERADSVLELLRNYGASQTQISKLIRSHPKLLSADPEKTLLPKLEFFSSLEISKVDLIKTLAFNPQLLAASLRNRILPTYNFLRSMLSEKNVVAVLKRNSWIFLESHRKHVVPNIGLLRESGMPQPCISLLLAHCTPALMLNPEKFGQLVGEVKEMGFNLEKSTSVNALCALCGKNKLVLNRSREVLKTWGWSEDDFISAFRKNPLCMIVSEKKLMQAMDLLVNKMGWSSGMIAKYPVVLGLSMEKRLIPRCSVVKVLLSKGFINENLNLGSLLKPAEKQFLESFVNGYLGKVPELLSVYQGKVDIQDV</sequence>